<reference evidence="2 3" key="1">
    <citation type="submission" date="2020-04" db="EMBL/GenBank/DDBJ databases">
        <title>Achromobacter ruhlandii genome sequencing and assembly.</title>
        <authorList>
            <person name="Martins R.C.R."/>
            <person name="Perdigao-Neto L.V."/>
            <person name="Levin A.S.S."/>
            <person name="Costa S.F."/>
        </authorList>
    </citation>
    <scope>NUCLEOTIDE SEQUENCE [LARGE SCALE GENOMIC DNA]</scope>
    <source>
        <strain evidence="2 3">9035ralo</strain>
    </source>
</reference>
<dbReference type="AlphaFoldDB" id="A0A848NDF9"/>
<dbReference type="InterPro" id="IPR010982">
    <property type="entry name" value="Lambda_DNA-bd_dom_sf"/>
</dbReference>
<evidence type="ECO:0008006" key="4">
    <source>
        <dbReference type="Google" id="ProtNLM"/>
    </source>
</evidence>
<feature type="compositionally biased region" description="Polar residues" evidence="1">
    <location>
        <begin position="59"/>
        <end position="74"/>
    </location>
</feature>
<organism evidence="2 3">
    <name type="scientific">Achromobacter ruhlandii</name>
    <dbReference type="NCBI Taxonomy" id="72557"/>
    <lineage>
        <taxon>Bacteria</taxon>
        <taxon>Pseudomonadati</taxon>
        <taxon>Pseudomonadota</taxon>
        <taxon>Betaproteobacteria</taxon>
        <taxon>Burkholderiales</taxon>
        <taxon>Alcaligenaceae</taxon>
        <taxon>Achromobacter</taxon>
    </lineage>
</organism>
<dbReference type="GO" id="GO:0003677">
    <property type="term" value="F:DNA binding"/>
    <property type="evidence" value="ECO:0007669"/>
    <property type="project" value="InterPro"/>
</dbReference>
<dbReference type="EMBL" id="JABBZE010000006">
    <property type="protein sequence ID" value="NMU88601.1"/>
    <property type="molecule type" value="Genomic_DNA"/>
</dbReference>
<dbReference type="SUPFAM" id="SSF47413">
    <property type="entry name" value="lambda repressor-like DNA-binding domains"/>
    <property type="match status" value="1"/>
</dbReference>
<evidence type="ECO:0000313" key="3">
    <source>
        <dbReference type="Proteomes" id="UP000542405"/>
    </source>
</evidence>
<feature type="region of interest" description="Disordered" evidence="1">
    <location>
        <begin position="55"/>
        <end position="74"/>
    </location>
</feature>
<evidence type="ECO:0000256" key="1">
    <source>
        <dbReference type="SAM" id="MobiDB-lite"/>
    </source>
</evidence>
<dbReference type="Proteomes" id="UP000542405">
    <property type="component" value="Unassembled WGS sequence"/>
</dbReference>
<protein>
    <recommendedName>
        <fullName evidence="4">XRE family transcriptional regulator</fullName>
    </recommendedName>
</protein>
<evidence type="ECO:0000313" key="2">
    <source>
        <dbReference type="EMBL" id="NMU88601.1"/>
    </source>
</evidence>
<comment type="caution">
    <text evidence="2">The sequence shown here is derived from an EMBL/GenBank/DDBJ whole genome shotgun (WGS) entry which is preliminary data.</text>
</comment>
<accession>A0A848NDF9</accession>
<name>A0A848NDF9_9BURK</name>
<proteinExistence type="predicted"/>
<dbReference type="RefSeq" id="WP_169535738.1">
    <property type="nucleotide sequence ID" value="NZ_JABBZE010000006.1"/>
</dbReference>
<gene>
    <name evidence="2" type="ORF">HGQ98_01690</name>
</gene>
<sequence length="74" mass="8056">MSMITTVRSQLLARKGSWPAICEKAGVSYSWLTKYAQGKITNPGSRQLEAVSRCLGEAGTQQPTDLSARTEPNQ</sequence>